<comment type="similarity">
    <text evidence="2 3">Belongs to the DegT/DnrJ/EryC1 family.</text>
</comment>
<gene>
    <name evidence="4" type="ORF">IB75_10460</name>
</gene>
<protein>
    <submittedName>
        <fullName evidence="4">Aminotransferase DegT</fullName>
    </submittedName>
</protein>
<dbReference type="GO" id="GO:0008483">
    <property type="term" value="F:transaminase activity"/>
    <property type="evidence" value="ECO:0007669"/>
    <property type="project" value="UniProtKB-KW"/>
</dbReference>
<dbReference type="EMBL" id="JPGN01000062">
    <property type="protein sequence ID" value="KFI19136.1"/>
    <property type="molecule type" value="Genomic_DNA"/>
</dbReference>
<sequence length="402" mass="44688">MSKQAERVKFHPINEEAALFPKPMVPVLPVLSANSLFGGGTQSYRSRFFEGDALPVRRGRIGIVMALQAMGTGPGSAVLVPAYHCRSMIEPILWLGATVRFYKLKPNLEIDLEDVRHKLERSTKALLLVHFFGFPQPLALVRTLCSEHGIALIEDCAHAFFGESEGSPLGSVGDFSIASMPKFFPAVDGGILCPASRITGTLHSSGLFGQVKAAYEMVGLATRYNRLQVLGAMAGLAATIRQVLRSERATVTAAGSEPNIPSVDELMQCFNPEEIGLRATHASRLVTCWSGKAKNAERRRMHYRYLSEKLSGLPRTELVFPVLPPGVIPYMFPILLKAPARDFAPLKRLRVPIWRWEEIAYSECLVSQDYRMRLLQIPCHQGLCQSELDWMIARFREVLDSH</sequence>
<organism evidence="4 5">
    <name type="scientific">Nitrosococcus oceani C-27</name>
    <dbReference type="NCBI Taxonomy" id="314279"/>
    <lineage>
        <taxon>Bacteria</taxon>
        <taxon>Pseudomonadati</taxon>
        <taxon>Pseudomonadota</taxon>
        <taxon>Gammaproteobacteria</taxon>
        <taxon>Chromatiales</taxon>
        <taxon>Chromatiaceae</taxon>
        <taxon>Nitrosococcus</taxon>
    </lineage>
</organism>
<dbReference type="GO" id="GO:0000271">
    <property type="term" value="P:polysaccharide biosynthetic process"/>
    <property type="evidence" value="ECO:0007669"/>
    <property type="project" value="TreeGrafter"/>
</dbReference>
<dbReference type="SUPFAM" id="SSF53383">
    <property type="entry name" value="PLP-dependent transferases"/>
    <property type="match status" value="1"/>
</dbReference>
<dbReference type="Gene3D" id="3.40.640.10">
    <property type="entry name" value="Type I PLP-dependent aspartate aminotransferase-like (Major domain)"/>
    <property type="match status" value="1"/>
</dbReference>
<name>A0A0E2Z1Q0_9GAMM</name>
<reference evidence="4 5" key="1">
    <citation type="submission" date="2014-07" db="EMBL/GenBank/DDBJ databases">
        <title>Comparative analysis of Nitrosococcus oceani genome inventories of strains from Pacific and Atlantic gyres.</title>
        <authorList>
            <person name="Lim C.K."/>
            <person name="Wang L."/>
            <person name="Sayavedra-Soto L.A."/>
            <person name="Klotz M.G."/>
        </authorList>
    </citation>
    <scope>NUCLEOTIDE SEQUENCE [LARGE SCALE GENOMIC DNA]</scope>
    <source>
        <strain evidence="4 5">C-27</strain>
    </source>
</reference>
<dbReference type="PANTHER" id="PTHR30244">
    <property type="entry name" value="TRANSAMINASE"/>
    <property type="match status" value="1"/>
</dbReference>
<evidence type="ECO:0000313" key="4">
    <source>
        <dbReference type="EMBL" id="KFI19136.1"/>
    </source>
</evidence>
<dbReference type="InterPro" id="IPR000653">
    <property type="entry name" value="DegT/StrS_aminotransferase"/>
</dbReference>
<accession>A0A0E2Z1Q0</accession>
<dbReference type="GO" id="GO:0030170">
    <property type="term" value="F:pyridoxal phosphate binding"/>
    <property type="evidence" value="ECO:0007669"/>
    <property type="project" value="TreeGrafter"/>
</dbReference>
<comment type="caution">
    <text evidence="4">The sequence shown here is derived from an EMBL/GenBank/DDBJ whole genome shotgun (WGS) entry which is preliminary data.</text>
</comment>
<dbReference type="PANTHER" id="PTHR30244:SF34">
    <property type="entry name" value="DTDP-4-AMINO-4,6-DIDEOXYGALACTOSE TRANSAMINASE"/>
    <property type="match status" value="1"/>
</dbReference>
<dbReference type="HOGENOM" id="CLU_059313_2_0_6"/>
<dbReference type="Proteomes" id="UP000028839">
    <property type="component" value="Unassembled WGS sequence"/>
</dbReference>
<dbReference type="OrthoDB" id="9777744at2"/>
<keyword evidence="1 3" id="KW-0663">Pyridoxal phosphate</keyword>
<proteinExistence type="inferred from homology"/>
<dbReference type="AlphaFoldDB" id="A0A0E2Z1Q0"/>
<evidence type="ECO:0000256" key="3">
    <source>
        <dbReference type="RuleBase" id="RU004508"/>
    </source>
</evidence>
<dbReference type="InterPro" id="IPR015424">
    <property type="entry name" value="PyrdxlP-dep_Trfase"/>
</dbReference>
<dbReference type="Pfam" id="PF01041">
    <property type="entry name" value="DegT_DnrJ_EryC1"/>
    <property type="match status" value="1"/>
</dbReference>
<evidence type="ECO:0000256" key="2">
    <source>
        <dbReference type="ARBA" id="ARBA00037999"/>
    </source>
</evidence>
<keyword evidence="4" id="KW-0808">Transferase</keyword>
<evidence type="ECO:0000256" key="1">
    <source>
        <dbReference type="ARBA" id="ARBA00022898"/>
    </source>
</evidence>
<keyword evidence="4" id="KW-0032">Aminotransferase</keyword>
<evidence type="ECO:0000313" key="5">
    <source>
        <dbReference type="Proteomes" id="UP000028839"/>
    </source>
</evidence>
<dbReference type="InterPro" id="IPR015421">
    <property type="entry name" value="PyrdxlP-dep_Trfase_major"/>
</dbReference>